<keyword evidence="1" id="KW-0812">Transmembrane</keyword>
<gene>
    <name evidence="2" type="ORF">R7A2020_20815</name>
</gene>
<protein>
    <submittedName>
        <fullName evidence="2">Uncharacterized protein</fullName>
    </submittedName>
</protein>
<dbReference type="GeneID" id="66684457"/>
<dbReference type="RefSeq" id="WP_064987719.1">
    <property type="nucleotide sequence ID" value="NZ_CP033366.1"/>
</dbReference>
<sequence>MAHASSAQITVARVNRQKVPAWPIDERNLAPIQKFNIGVERESVMAKVSPHTLKGIGYVVSTVSVILLAVVSWKSASQDPVLAACLFGGAATSIAGMCCRWTSYAIEKRQNKM</sequence>
<reference evidence="2 3" key="1">
    <citation type="submission" date="2020-04" db="EMBL/GenBank/DDBJ databases">
        <title>Mesorhizobium japonicum R7A epigenetic regulation of quorum sensing and ICE transfer.</title>
        <authorList>
            <person name="Ramsay J.P."/>
            <person name="Colombi E."/>
            <person name="Perry B.J."/>
            <person name="Staltari A."/>
        </authorList>
    </citation>
    <scope>NUCLEOTIDE SEQUENCE [LARGE SCALE GENOMIC DNA]</scope>
    <source>
        <strain evidence="2 3">R7A</strain>
    </source>
</reference>
<evidence type="ECO:0000313" key="2">
    <source>
        <dbReference type="EMBL" id="QJF03191.1"/>
    </source>
</evidence>
<dbReference type="Proteomes" id="UP000500892">
    <property type="component" value="Chromosome"/>
</dbReference>
<organism evidence="2 3">
    <name type="scientific">Mesorhizobium japonicum R7A</name>
    <dbReference type="NCBI Taxonomy" id="935547"/>
    <lineage>
        <taxon>Bacteria</taxon>
        <taxon>Pseudomonadati</taxon>
        <taxon>Pseudomonadota</taxon>
        <taxon>Alphaproteobacteria</taxon>
        <taxon>Hyphomicrobiales</taxon>
        <taxon>Phyllobacteriaceae</taxon>
        <taxon>Mesorhizobium</taxon>
    </lineage>
</organism>
<keyword evidence="1" id="KW-1133">Transmembrane helix</keyword>
<evidence type="ECO:0000256" key="1">
    <source>
        <dbReference type="SAM" id="Phobius"/>
    </source>
</evidence>
<accession>A0ABX6MUX1</accession>
<proteinExistence type="predicted"/>
<evidence type="ECO:0000313" key="3">
    <source>
        <dbReference type="Proteomes" id="UP000500892"/>
    </source>
</evidence>
<feature type="transmembrane region" description="Helical" evidence="1">
    <location>
        <begin position="55"/>
        <end position="75"/>
    </location>
</feature>
<name>A0ABX6MUX1_9HYPH</name>
<keyword evidence="3" id="KW-1185">Reference proteome</keyword>
<feature type="transmembrane region" description="Helical" evidence="1">
    <location>
        <begin position="81"/>
        <end position="103"/>
    </location>
</feature>
<keyword evidence="1" id="KW-0472">Membrane</keyword>
<dbReference type="EMBL" id="CP051772">
    <property type="protein sequence ID" value="QJF03191.1"/>
    <property type="molecule type" value="Genomic_DNA"/>
</dbReference>